<reference evidence="5" key="1">
    <citation type="journal article" date="2020" name="Nature">
        <title>Giant virus diversity and host interactions through global metagenomics.</title>
        <authorList>
            <person name="Schulz F."/>
            <person name="Roux S."/>
            <person name="Paez-Espino D."/>
            <person name="Jungbluth S."/>
            <person name="Walsh D.A."/>
            <person name="Denef V.J."/>
            <person name="McMahon K.D."/>
            <person name="Konstantinidis K.T."/>
            <person name="Eloe-Fadrosh E.A."/>
            <person name="Kyrpides N.C."/>
            <person name="Woyke T."/>
        </authorList>
    </citation>
    <scope>NUCLEOTIDE SEQUENCE</scope>
    <source>
        <strain evidence="5">GVMAG-M-3300010354-11</strain>
    </source>
</reference>
<evidence type="ECO:0000256" key="3">
    <source>
        <dbReference type="ARBA" id="ARBA00023002"/>
    </source>
</evidence>
<dbReference type="PANTHER" id="PTHR46332">
    <property type="entry name" value="ASPARTATE BETA-HYDROXYLASE DOMAIN-CONTAINING PROTEIN 2"/>
    <property type="match status" value="1"/>
</dbReference>
<accession>A0A6C0BH90</accession>
<dbReference type="EMBL" id="MN739145">
    <property type="protein sequence ID" value="QHS90768.1"/>
    <property type="molecule type" value="Genomic_DNA"/>
</dbReference>
<keyword evidence="2" id="KW-0223">Dioxygenase</keyword>
<feature type="domain" description="Aspartyl/asparaginy/proline hydroxylase" evidence="4">
    <location>
        <begin position="31"/>
        <end position="191"/>
    </location>
</feature>
<dbReference type="InterPro" id="IPR051821">
    <property type="entry name" value="Asp/Asn_beta-hydroxylase"/>
</dbReference>
<dbReference type="GO" id="GO:0051213">
    <property type="term" value="F:dioxygenase activity"/>
    <property type="evidence" value="ECO:0007669"/>
    <property type="project" value="UniProtKB-KW"/>
</dbReference>
<dbReference type="Pfam" id="PF05118">
    <property type="entry name" value="Asp_Arg_Hydrox"/>
    <property type="match status" value="1"/>
</dbReference>
<evidence type="ECO:0000313" key="5">
    <source>
        <dbReference type="EMBL" id="QHS90768.1"/>
    </source>
</evidence>
<evidence type="ECO:0000259" key="4">
    <source>
        <dbReference type="Pfam" id="PF05118"/>
    </source>
</evidence>
<sequence>MNVILLAICNNPPIFDVVSKYNIFPHANVIEHNYDIIRTEYLRYENLYQQTIQCTFNQTPAFKIGAKRDNDQCWRMIMLKKTGKFTSEALNNFSITCKICDHPLVHNAFFSILDPKVNIPSHIGYYKGYLRYHLGVIIPEENGKMPYIDVGGQRYFWQNGAGVLFDDMYYHFVENPTNQRRVVLYIDIIRPLDGVIGSLNRFTIGCIERNPFVKYFISRQHQQKRLT</sequence>
<comment type="similarity">
    <text evidence="1">Belongs to the aspartyl/asparaginyl beta-hydroxylase family.</text>
</comment>
<dbReference type="AlphaFoldDB" id="A0A6C0BH90"/>
<organism evidence="5">
    <name type="scientific">viral metagenome</name>
    <dbReference type="NCBI Taxonomy" id="1070528"/>
    <lineage>
        <taxon>unclassified sequences</taxon>
        <taxon>metagenomes</taxon>
        <taxon>organismal metagenomes</taxon>
    </lineage>
</organism>
<dbReference type="InterPro" id="IPR007803">
    <property type="entry name" value="Asp/Arg/Pro-Hydrxlase"/>
</dbReference>
<proteinExistence type="inferred from homology"/>
<name>A0A6C0BH90_9ZZZZ</name>
<dbReference type="Gene3D" id="2.60.120.330">
    <property type="entry name" value="B-lactam Antibiotic, Isopenicillin N Synthase, Chain"/>
    <property type="match status" value="1"/>
</dbReference>
<keyword evidence="3" id="KW-0560">Oxidoreductase</keyword>
<dbReference type="PANTHER" id="PTHR46332:SF5">
    <property type="entry name" value="ASPARTATE BETA-HYDROXYLASE DOMAIN CONTAINING 2"/>
    <property type="match status" value="1"/>
</dbReference>
<dbReference type="InterPro" id="IPR027443">
    <property type="entry name" value="IPNS-like_sf"/>
</dbReference>
<protein>
    <recommendedName>
        <fullName evidence="4">Aspartyl/asparaginy/proline hydroxylase domain-containing protein</fullName>
    </recommendedName>
</protein>
<evidence type="ECO:0000256" key="1">
    <source>
        <dbReference type="ARBA" id="ARBA00007730"/>
    </source>
</evidence>
<dbReference type="SUPFAM" id="SSF51197">
    <property type="entry name" value="Clavaminate synthase-like"/>
    <property type="match status" value="1"/>
</dbReference>
<evidence type="ECO:0000256" key="2">
    <source>
        <dbReference type="ARBA" id="ARBA00022964"/>
    </source>
</evidence>